<dbReference type="InterPro" id="IPR004199">
    <property type="entry name" value="B-gal_small/dom_5"/>
</dbReference>
<dbReference type="PANTHER" id="PTHR46323:SF2">
    <property type="entry name" value="BETA-GALACTOSIDASE"/>
    <property type="match status" value="1"/>
</dbReference>
<evidence type="ECO:0000256" key="6">
    <source>
        <dbReference type="ARBA" id="ARBA00032230"/>
    </source>
</evidence>
<evidence type="ECO:0000256" key="2">
    <source>
        <dbReference type="ARBA" id="ARBA00007401"/>
    </source>
</evidence>
<organism evidence="9 10">
    <name type="scientific">Massarina eburnea CBS 473.64</name>
    <dbReference type="NCBI Taxonomy" id="1395130"/>
    <lineage>
        <taxon>Eukaryota</taxon>
        <taxon>Fungi</taxon>
        <taxon>Dikarya</taxon>
        <taxon>Ascomycota</taxon>
        <taxon>Pezizomycotina</taxon>
        <taxon>Dothideomycetes</taxon>
        <taxon>Pleosporomycetidae</taxon>
        <taxon>Pleosporales</taxon>
        <taxon>Massarineae</taxon>
        <taxon>Massarinaceae</taxon>
        <taxon>Massarina</taxon>
    </lineage>
</organism>
<dbReference type="EC" id="3.2.1.23" evidence="3"/>
<sequence>MSTAVHPKDLPDWDNLSVIHRNALHPRSSFYLYPDATSALSFNTRKASCKLLSGIWKFNFATSPFLGPLEFYESGFNASKWAPILVPGHWQTQGLGGRPHYTNVPYPFPVDPPHIPYDDNETGRYLTTFHIDDDFAKDKQLRLRFEGVDSAFKLWVNGIEVGYSQGSRNPSEFDVTSHIRAGQDNVLAVEVYARCDGTYLEDQDQWWLSGIFRDVYIHAFPKVHPKDVSIQTVLDEKYQDATLEIDLSLSGDADIAFELHDKDGHIVAKTSKSIVNGENKVALPVSNPRKWTAETPYLYKLTISSQDFALALRVGFRSIEIIDGAFCVNGSPVKFRGVNRHEHHPETGRTVPNSFLKRDLLMIKEAGINAIRTSHYPNDPRFYDLADQLGFWVIDEADLECHGFKRIGEDRPERFTSDNAEWEGAYLDRARQLVYRDRNHASVVIWSLGNEAWYGKNHKAMYHWIKSVDSTRPIHYEQDANAETADMISVMYPGIDDVIKMATEENYKKPYVLSCVDEYLDIFYKYPRCMGGFLWEWSNHGLRTESRSGEEFFGYGGDFSDLPNDGAVLINGICTSDHNPAPSFSVYQKAIEPVKVLRLEGEELVIVNRYDFIGLDHLQCYWSIISDGIKESPQIEIPIPKEIKPHTEARLRIPDLPKSYPAETYLTIRFRSRVWANTGSQIAWGQILLPDAPELIQKPPTSSDAKPTVKQADQTTLVVTSSSGNSVWKFDLLFGVMRNWIRNDAEIIDKPFTLDLWRATIEPDRRSHSVQWKERRVDQTRYTTRKVSWDEADGSVIITIEGRVAPPVQAWGINLVTIYTILGDTLTIKVKGQPGGPNLPDTFPRIGLSGTLHNIAKAKWWGRGPGESYVDKKINQQFGNWESTVDDLWVEYEEPQESGNRTDVRWVEFLGKKGARILRASFGNRQGCSFKASHFSVQDVVRARHPYQLRAMKKKETFVRLDWVHQGTGSGLIETGTVEEKYKLHANKEFEFEVILE</sequence>
<dbReference type="InterPro" id="IPR008979">
    <property type="entry name" value="Galactose-bd-like_sf"/>
</dbReference>
<evidence type="ECO:0000313" key="9">
    <source>
        <dbReference type="EMBL" id="KAF2643555.1"/>
    </source>
</evidence>
<dbReference type="GO" id="GO:0030246">
    <property type="term" value="F:carbohydrate binding"/>
    <property type="evidence" value="ECO:0007669"/>
    <property type="project" value="InterPro"/>
</dbReference>
<dbReference type="SUPFAM" id="SSF49303">
    <property type="entry name" value="beta-Galactosidase/glucuronidase domain"/>
    <property type="match status" value="2"/>
</dbReference>
<dbReference type="PANTHER" id="PTHR46323">
    <property type="entry name" value="BETA-GALACTOSIDASE"/>
    <property type="match status" value="1"/>
</dbReference>
<gene>
    <name evidence="9" type="ORF">P280DRAFT_497121</name>
</gene>
<proteinExistence type="inferred from homology"/>
<dbReference type="SUPFAM" id="SSF51445">
    <property type="entry name" value="(Trans)glycosidases"/>
    <property type="match status" value="1"/>
</dbReference>
<dbReference type="Pfam" id="PF02836">
    <property type="entry name" value="Glyco_hydro_2_C"/>
    <property type="match status" value="1"/>
</dbReference>
<comment type="similarity">
    <text evidence="2 7">Belongs to the glycosyl hydrolase 2 family.</text>
</comment>
<dbReference type="InterPro" id="IPR050347">
    <property type="entry name" value="Bact_Beta-galactosidase"/>
</dbReference>
<evidence type="ECO:0000256" key="1">
    <source>
        <dbReference type="ARBA" id="ARBA00001412"/>
    </source>
</evidence>
<dbReference type="SMART" id="SM01038">
    <property type="entry name" value="Bgal_small_N"/>
    <property type="match status" value="1"/>
</dbReference>
<evidence type="ECO:0000256" key="5">
    <source>
        <dbReference type="ARBA" id="ARBA00023295"/>
    </source>
</evidence>
<dbReference type="OrthoDB" id="408320at2759"/>
<dbReference type="Gene3D" id="2.60.40.10">
    <property type="entry name" value="Immunoglobulins"/>
    <property type="match status" value="2"/>
</dbReference>
<dbReference type="Gene3D" id="2.60.120.260">
    <property type="entry name" value="Galactose-binding domain-like"/>
    <property type="match status" value="1"/>
</dbReference>
<dbReference type="InterPro" id="IPR014718">
    <property type="entry name" value="GH-type_carb-bd"/>
</dbReference>
<comment type="catalytic activity">
    <reaction evidence="1">
        <text>Hydrolysis of terminal non-reducing beta-D-galactose residues in beta-D-galactosides.</text>
        <dbReference type="EC" id="3.2.1.23"/>
    </reaction>
</comment>
<dbReference type="EMBL" id="MU006780">
    <property type="protein sequence ID" value="KAF2643555.1"/>
    <property type="molecule type" value="Genomic_DNA"/>
</dbReference>
<dbReference type="Pfam" id="PF16353">
    <property type="entry name" value="LacZ_4"/>
    <property type="match status" value="1"/>
</dbReference>
<name>A0A6A6S7C6_9PLEO</name>
<dbReference type="InterPro" id="IPR017853">
    <property type="entry name" value="GH"/>
</dbReference>
<keyword evidence="5 7" id="KW-0326">Glycosidase</keyword>
<dbReference type="InterPro" id="IPR006101">
    <property type="entry name" value="Glyco_hydro_2"/>
</dbReference>
<dbReference type="AlphaFoldDB" id="A0A6A6S7C6"/>
<dbReference type="GO" id="GO:0009341">
    <property type="term" value="C:beta-galactosidase complex"/>
    <property type="evidence" value="ECO:0007669"/>
    <property type="project" value="InterPro"/>
</dbReference>
<protein>
    <recommendedName>
        <fullName evidence="3">beta-galactosidase</fullName>
        <ecNumber evidence="3">3.2.1.23</ecNumber>
    </recommendedName>
    <alternativeName>
        <fullName evidence="6">Lactase</fullName>
    </alternativeName>
</protein>
<accession>A0A6A6S7C6</accession>
<dbReference type="PROSITE" id="PS00719">
    <property type="entry name" value="GLYCOSYL_HYDROL_F2_1"/>
    <property type="match status" value="1"/>
</dbReference>
<feature type="domain" description="Beta galactosidase small chain/" evidence="8">
    <location>
        <begin position="720"/>
        <end position="997"/>
    </location>
</feature>
<dbReference type="SUPFAM" id="SSF74650">
    <property type="entry name" value="Galactose mutarotase-like"/>
    <property type="match status" value="1"/>
</dbReference>
<dbReference type="Pfam" id="PF00703">
    <property type="entry name" value="Glyco_hydro_2"/>
    <property type="match status" value="1"/>
</dbReference>
<evidence type="ECO:0000259" key="8">
    <source>
        <dbReference type="SMART" id="SM01038"/>
    </source>
</evidence>
<dbReference type="InterPro" id="IPR006104">
    <property type="entry name" value="Glyco_hydro_2_N"/>
</dbReference>
<dbReference type="Proteomes" id="UP000799753">
    <property type="component" value="Unassembled WGS sequence"/>
</dbReference>
<dbReference type="Pfam" id="PF02929">
    <property type="entry name" value="Bgal_small_N"/>
    <property type="match status" value="1"/>
</dbReference>
<dbReference type="Pfam" id="PF02837">
    <property type="entry name" value="Glyco_hydro_2_N"/>
    <property type="match status" value="1"/>
</dbReference>
<evidence type="ECO:0000256" key="4">
    <source>
        <dbReference type="ARBA" id="ARBA00022801"/>
    </source>
</evidence>
<evidence type="ECO:0000313" key="10">
    <source>
        <dbReference type="Proteomes" id="UP000799753"/>
    </source>
</evidence>
<dbReference type="InterPro" id="IPR036156">
    <property type="entry name" value="Beta-gal/glucu_dom_sf"/>
</dbReference>
<dbReference type="InterPro" id="IPR006102">
    <property type="entry name" value="Ig-like_GH2"/>
</dbReference>
<dbReference type="PRINTS" id="PR00132">
    <property type="entry name" value="GLHYDRLASE2"/>
</dbReference>
<dbReference type="InterPro" id="IPR013783">
    <property type="entry name" value="Ig-like_fold"/>
</dbReference>
<dbReference type="SUPFAM" id="SSF49785">
    <property type="entry name" value="Galactose-binding domain-like"/>
    <property type="match status" value="1"/>
</dbReference>
<dbReference type="InterPro" id="IPR023232">
    <property type="entry name" value="Glyco_hydro_2_AS"/>
</dbReference>
<dbReference type="InterPro" id="IPR023230">
    <property type="entry name" value="Glyco_hydro_2_CS"/>
</dbReference>
<evidence type="ECO:0000256" key="7">
    <source>
        <dbReference type="RuleBase" id="RU361154"/>
    </source>
</evidence>
<reference evidence="9" key="1">
    <citation type="journal article" date="2020" name="Stud. Mycol.">
        <title>101 Dothideomycetes genomes: a test case for predicting lifestyles and emergence of pathogens.</title>
        <authorList>
            <person name="Haridas S."/>
            <person name="Albert R."/>
            <person name="Binder M."/>
            <person name="Bloem J."/>
            <person name="Labutti K."/>
            <person name="Salamov A."/>
            <person name="Andreopoulos B."/>
            <person name="Baker S."/>
            <person name="Barry K."/>
            <person name="Bills G."/>
            <person name="Bluhm B."/>
            <person name="Cannon C."/>
            <person name="Castanera R."/>
            <person name="Culley D."/>
            <person name="Daum C."/>
            <person name="Ezra D."/>
            <person name="Gonzalez J."/>
            <person name="Henrissat B."/>
            <person name="Kuo A."/>
            <person name="Liang C."/>
            <person name="Lipzen A."/>
            <person name="Lutzoni F."/>
            <person name="Magnuson J."/>
            <person name="Mondo S."/>
            <person name="Nolan M."/>
            <person name="Ohm R."/>
            <person name="Pangilinan J."/>
            <person name="Park H.-J."/>
            <person name="Ramirez L."/>
            <person name="Alfaro M."/>
            <person name="Sun H."/>
            <person name="Tritt A."/>
            <person name="Yoshinaga Y."/>
            <person name="Zwiers L.-H."/>
            <person name="Turgeon B."/>
            <person name="Goodwin S."/>
            <person name="Spatafora J."/>
            <person name="Crous P."/>
            <person name="Grigoriev I."/>
        </authorList>
    </citation>
    <scope>NUCLEOTIDE SEQUENCE</scope>
    <source>
        <strain evidence="9">CBS 473.64</strain>
    </source>
</reference>
<dbReference type="Gene3D" id="2.70.98.10">
    <property type="match status" value="1"/>
</dbReference>
<dbReference type="PROSITE" id="PS00608">
    <property type="entry name" value="GLYCOSYL_HYDROL_F2_2"/>
    <property type="match status" value="1"/>
</dbReference>
<dbReference type="InterPro" id="IPR011013">
    <property type="entry name" value="Gal_mutarotase_sf_dom"/>
</dbReference>
<keyword evidence="4 7" id="KW-0378">Hydrolase</keyword>
<dbReference type="GO" id="GO:0005990">
    <property type="term" value="P:lactose catabolic process"/>
    <property type="evidence" value="ECO:0007669"/>
    <property type="project" value="TreeGrafter"/>
</dbReference>
<dbReference type="InterPro" id="IPR032312">
    <property type="entry name" value="LacZ_4"/>
</dbReference>
<dbReference type="InterPro" id="IPR006103">
    <property type="entry name" value="Glyco_hydro_2_cat"/>
</dbReference>
<evidence type="ECO:0000256" key="3">
    <source>
        <dbReference type="ARBA" id="ARBA00012756"/>
    </source>
</evidence>
<dbReference type="Gene3D" id="3.20.20.80">
    <property type="entry name" value="Glycosidases"/>
    <property type="match status" value="1"/>
</dbReference>
<keyword evidence="10" id="KW-1185">Reference proteome</keyword>
<dbReference type="GO" id="GO:0004565">
    <property type="term" value="F:beta-galactosidase activity"/>
    <property type="evidence" value="ECO:0007669"/>
    <property type="project" value="UniProtKB-EC"/>
</dbReference>